<evidence type="ECO:0000313" key="2">
    <source>
        <dbReference type="EMBL" id="RLN24647.1"/>
    </source>
</evidence>
<comment type="caution">
    <text evidence="2">The sequence shown here is derived from an EMBL/GenBank/DDBJ whole genome shotgun (WGS) entry which is preliminary data.</text>
</comment>
<evidence type="ECO:0000256" key="1">
    <source>
        <dbReference type="SAM" id="MobiDB-lite"/>
    </source>
</evidence>
<feature type="region of interest" description="Disordered" evidence="1">
    <location>
        <begin position="139"/>
        <end position="161"/>
    </location>
</feature>
<sequence>MTQTSTDHDQNRSIIFTASSHVQGCLTGDLDGLHLRLLDLWLGHGDREHAVLQAGLHLVRLGVLRQAEPAEELAAAALDAVPLVVLVLLLPAALAADDQDVAFLHLDLDLLLLDAGEVGLEDVRLGRLLPVDACTGEGGGVAARRRDGRDQGAEDAVEGVPEVGEGVEHVAAPHERHRRRLGS</sequence>
<keyword evidence="3" id="KW-1185">Reference proteome</keyword>
<dbReference type="AlphaFoldDB" id="A0A3L6SST7"/>
<proteinExistence type="predicted"/>
<evidence type="ECO:0000313" key="3">
    <source>
        <dbReference type="Proteomes" id="UP000275267"/>
    </source>
</evidence>
<dbReference type="Proteomes" id="UP000275267">
    <property type="component" value="Unassembled WGS sequence"/>
</dbReference>
<dbReference type="EMBL" id="PQIB02000004">
    <property type="protein sequence ID" value="RLN24647.1"/>
    <property type="molecule type" value="Genomic_DNA"/>
</dbReference>
<name>A0A3L6SST7_PANMI</name>
<gene>
    <name evidence="2" type="ORF">C2845_PM07G03440</name>
</gene>
<protein>
    <submittedName>
        <fullName evidence="2">Uncharacterized protein</fullName>
    </submittedName>
</protein>
<reference evidence="3" key="1">
    <citation type="journal article" date="2019" name="Nat. Commun.">
        <title>The genome of broomcorn millet.</title>
        <authorList>
            <person name="Zou C."/>
            <person name="Miki D."/>
            <person name="Li D."/>
            <person name="Tang Q."/>
            <person name="Xiao L."/>
            <person name="Rajput S."/>
            <person name="Deng P."/>
            <person name="Jia W."/>
            <person name="Huang R."/>
            <person name="Zhang M."/>
            <person name="Sun Y."/>
            <person name="Hu J."/>
            <person name="Fu X."/>
            <person name="Schnable P.S."/>
            <person name="Li F."/>
            <person name="Zhang H."/>
            <person name="Feng B."/>
            <person name="Zhu X."/>
            <person name="Liu R."/>
            <person name="Schnable J.C."/>
            <person name="Zhu J.-K."/>
            <person name="Zhang H."/>
        </authorList>
    </citation>
    <scope>NUCLEOTIDE SEQUENCE [LARGE SCALE GENOMIC DNA]</scope>
</reference>
<accession>A0A3L6SST7</accession>
<organism evidence="2 3">
    <name type="scientific">Panicum miliaceum</name>
    <name type="common">Proso millet</name>
    <name type="synonym">Broomcorn millet</name>
    <dbReference type="NCBI Taxonomy" id="4540"/>
    <lineage>
        <taxon>Eukaryota</taxon>
        <taxon>Viridiplantae</taxon>
        <taxon>Streptophyta</taxon>
        <taxon>Embryophyta</taxon>
        <taxon>Tracheophyta</taxon>
        <taxon>Spermatophyta</taxon>
        <taxon>Magnoliopsida</taxon>
        <taxon>Liliopsida</taxon>
        <taxon>Poales</taxon>
        <taxon>Poaceae</taxon>
        <taxon>PACMAD clade</taxon>
        <taxon>Panicoideae</taxon>
        <taxon>Panicodae</taxon>
        <taxon>Paniceae</taxon>
        <taxon>Panicinae</taxon>
        <taxon>Panicum</taxon>
        <taxon>Panicum sect. Panicum</taxon>
    </lineage>
</organism>